<feature type="region of interest" description="Disordered" evidence="1">
    <location>
        <begin position="384"/>
        <end position="410"/>
    </location>
</feature>
<feature type="domain" description="BCAS3 WD40" evidence="2">
    <location>
        <begin position="712"/>
        <end position="776"/>
    </location>
</feature>
<feature type="compositionally biased region" description="Low complexity" evidence="1">
    <location>
        <begin position="384"/>
        <end position="394"/>
    </location>
</feature>
<feature type="compositionally biased region" description="Low complexity" evidence="1">
    <location>
        <begin position="833"/>
        <end position="844"/>
    </location>
</feature>
<sequence length="1245" mass="134442">MPSRRNRNVRPQSVPEHDRIAYTPTTPLIQLDNSPLSSNLQLERNLHPDQLFARGEAVAAPDDDGLLVKHEGGSISPIPILAALPSSSHPEASAQGHMRSPVLAREPTMLEAFSRAIRDYVPSSISIPTAAPSPPRVSKPVSFGSFDVHSRFSPAASEERHTQVPHHRRRLSGASGTHHPSGSTRVYSGHPLEPDPLLGSEEDGDTGASSKPTSPSTAYPTVGEGDPVVWSRWDTLMQQDAPRCILFLGYPCGCQIWDCTDLGSVSEILNLTASSWGRISFAGVLASPPLTDDDHLRGLRPLIGVICHLNAESFMVIYSLRSHQIVKRLPFRNVVSFDSGTYFTIISTTNPINLHVLSSASYTILHTIPSSNLAYNSLKSTSAAAQNQQNTNNQVRNVSLSNIDTPSHHRDVDVPIRAETREEEAEASDFVPVYALSHRLLAFASQPPRLDACHEHRHGTPSHPHTQDPRTHDRSSSFPSSSSTLPFGIAQISQADLGNTAVKVGGTVLSGMKSLGGMALSAATGYARSRVGSRGVTGETRPQQPLLPSSVAGGVSSMFFSRSAPAEGHQRSGQAPAGCQGGDEGFSQDYPASHDRSTNKWWTSKRDQPSYIRVLDLSPLLNCTQSELPDPVAEFVVAKRHGIRHLTFTRDGNSVAVTLTDGQVVRMFQLRPLPKTGGCGSHGAGVDVKGTRTQGGTGRGECPTDPSSLTTGDSAPWHIYNLRRGHTPGVIEGIDISPDGRWVAIGSGNRTVHVFSINPYGGKPDRRSHVDARIWNVDRPPLSTELLSVARLRFPRSDPAFGSVPQGPLSFIFLPGDIHMPGSLLPLPPPPVVASSPSTSSARSDLGRLPSSRSRNYKDILVFDPPSGILSLRRITMEERPKESSISSPITSFATSISFPGTGYANRLGNSPPTQSSKEGRKTSGLTQQLLDVSVELVGKERVVATWQLRRRQDWGEVKQVMSEMSEQKRVEVSDSLAHAELSTFSRHPEIVPRSVYLSHQFLFYTLGEDYHALIRRLRFGIKGDKVVVRREVEPSYVASGTALNMGKGTVRGANELFVTGTHGGLDHRAASSFDEPLANAIASGLDGPSGVPSIPMFPNGTGGRPRPFGAAALPIKSLKEGVGEGLDRLRREMHRVRSPKEHDGRRHLGVDPEGASEGSGISGVTGVSLPTPSTHTDLLDVEEKDVGRAVDGDLDEGEFGGEGGGRGWDWAEEDKRAVDEAEQFDDVLGFMDEDQTPALRTAEW</sequence>
<evidence type="ECO:0000259" key="2">
    <source>
        <dbReference type="Pfam" id="PF21034"/>
    </source>
</evidence>
<feature type="region of interest" description="Disordered" evidence="1">
    <location>
        <begin position="1"/>
        <end position="24"/>
    </location>
</feature>
<dbReference type="InterPro" id="IPR001680">
    <property type="entry name" value="WD40_rpt"/>
</dbReference>
<feature type="compositionally biased region" description="Basic and acidic residues" evidence="1">
    <location>
        <begin position="1139"/>
        <end position="1151"/>
    </location>
</feature>
<accession>A0A0C9Z0E3</accession>
<dbReference type="GO" id="GO:0005737">
    <property type="term" value="C:cytoplasm"/>
    <property type="evidence" value="ECO:0007669"/>
    <property type="project" value="TreeGrafter"/>
</dbReference>
<dbReference type="PANTHER" id="PTHR13268">
    <property type="entry name" value="BREAST CARCINOMA AMPLIFIED SEQUENCE 3"/>
    <property type="match status" value="1"/>
</dbReference>
<feature type="compositionally biased region" description="Polar residues" evidence="1">
    <location>
        <begin position="395"/>
        <end position="405"/>
    </location>
</feature>
<evidence type="ECO:0000313" key="3">
    <source>
        <dbReference type="EMBL" id="KIK22476.1"/>
    </source>
</evidence>
<dbReference type="Gene3D" id="2.130.10.10">
    <property type="entry name" value="YVTN repeat-like/Quinoprotein amine dehydrogenase"/>
    <property type="match status" value="1"/>
</dbReference>
<dbReference type="InterPro" id="IPR015943">
    <property type="entry name" value="WD40/YVTN_repeat-like_dom_sf"/>
</dbReference>
<reference evidence="3 4" key="1">
    <citation type="submission" date="2014-04" db="EMBL/GenBank/DDBJ databases">
        <authorList>
            <consortium name="DOE Joint Genome Institute"/>
            <person name="Kuo A."/>
            <person name="Kohler A."/>
            <person name="Costa M.D."/>
            <person name="Nagy L.G."/>
            <person name="Floudas D."/>
            <person name="Copeland A."/>
            <person name="Barry K.W."/>
            <person name="Cichocki N."/>
            <person name="Veneault-Fourrey C."/>
            <person name="LaButti K."/>
            <person name="Lindquist E.A."/>
            <person name="Lipzen A."/>
            <person name="Lundell T."/>
            <person name="Morin E."/>
            <person name="Murat C."/>
            <person name="Sun H."/>
            <person name="Tunlid A."/>
            <person name="Henrissat B."/>
            <person name="Grigoriev I.V."/>
            <person name="Hibbett D.S."/>
            <person name="Martin F."/>
            <person name="Nordberg H.P."/>
            <person name="Cantor M.N."/>
            <person name="Hua S.X."/>
        </authorList>
    </citation>
    <scope>NUCLEOTIDE SEQUENCE [LARGE SCALE GENOMIC DNA]</scope>
    <source>
        <strain evidence="3 4">441</strain>
    </source>
</reference>
<dbReference type="SUPFAM" id="SSF50978">
    <property type="entry name" value="WD40 repeat-like"/>
    <property type="match status" value="1"/>
</dbReference>
<dbReference type="EMBL" id="KN833739">
    <property type="protein sequence ID" value="KIK22476.1"/>
    <property type="molecule type" value="Genomic_DNA"/>
</dbReference>
<dbReference type="Pfam" id="PF21034">
    <property type="entry name" value="BCAS3_WD40"/>
    <property type="match status" value="1"/>
</dbReference>
<dbReference type="AlphaFoldDB" id="A0A0C9Z0E3"/>
<dbReference type="HOGENOM" id="CLU_004106_0_0_1"/>
<feature type="region of interest" description="Disordered" evidence="1">
    <location>
        <begin position="678"/>
        <end position="710"/>
    </location>
</feature>
<dbReference type="Proteomes" id="UP000054018">
    <property type="component" value="Unassembled WGS sequence"/>
</dbReference>
<feature type="region of interest" description="Disordered" evidence="1">
    <location>
        <begin position="904"/>
        <end position="925"/>
    </location>
</feature>
<feature type="compositionally biased region" description="Polar residues" evidence="1">
    <location>
        <begin position="174"/>
        <end position="186"/>
    </location>
</feature>
<feature type="compositionally biased region" description="Basic and acidic residues" evidence="1">
    <location>
        <begin position="465"/>
        <end position="475"/>
    </location>
</feature>
<gene>
    <name evidence="3" type="ORF">PISMIDRAFT_680289</name>
</gene>
<dbReference type="InterPro" id="IPR048382">
    <property type="entry name" value="BCAS3_WD40"/>
</dbReference>
<feature type="region of interest" description="Disordered" evidence="1">
    <location>
        <begin position="1138"/>
        <end position="1176"/>
    </location>
</feature>
<dbReference type="PANTHER" id="PTHR13268:SF0">
    <property type="entry name" value="BCAS3 MICROTUBULE ASSOCIATED CELL MIGRATION FACTOR"/>
    <property type="match status" value="1"/>
</dbReference>
<dbReference type="OrthoDB" id="25778at2759"/>
<feature type="region of interest" description="Disordered" evidence="1">
    <location>
        <begin position="829"/>
        <end position="851"/>
    </location>
</feature>
<organism evidence="3 4">
    <name type="scientific">Pisolithus microcarpus 441</name>
    <dbReference type="NCBI Taxonomy" id="765257"/>
    <lineage>
        <taxon>Eukaryota</taxon>
        <taxon>Fungi</taxon>
        <taxon>Dikarya</taxon>
        <taxon>Basidiomycota</taxon>
        <taxon>Agaricomycotina</taxon>
        <taxon>Agaricomycetes</taxon>
        <taxon>Agaricomycetidae</taxon>
        <taxon>Boletales</taxon>
        <taxon>Sclerodermatineae</taxon>
        <taxon>Pisolithaceae</taxon>
        <taxon>Pisolithus</taxon>
    </lineage>
</organism>
<reference evidence="4" key="2">
    <citation type="submission" date="2015-01" db="EMBL/GenBank/DDBJ databases">
        <title>Evolutionary Origins and Diversification of the Mycorrhizal Mutualists.</title>
        <authorList>
            <consortium name="DOE Joint Genome Institute"/>
            <consortium name="Mycorrhizal Genomics Consortium"/>
            <person name="Kohler A."/>
            <person name="Kuo A."/>
            <person name="Nagy L.G."/>
            <person name="Floudas D."/>
            <person name="Copeland A."/>
            <person name="Barry K.W."/>
            <person name="Cichocki N."/>
            <person name="Veneault-Fourrey C."/>
            <person name="LaButti K."/>
            <person name="Lindquist E.A."/>
            <person name="Lipzen A."/>
            <person name="Lundell T."/>
            <person name="Morin E."/>
            <person name="Murat C."/>
            <person name="Riley R."/>
            <person name="Ohm R."/>
            <person name="Sun H."/>
            <person name="Tunlid A."/>
            <person name="Henrissat B."/>
            <person name="Grigoriev I.V."/>
            <person name="Hibbett D.S."/>
            <person name="Martin F."/>
        </authorList>
    </citation>
    <scope>NUCLEOTIDE SEQUENCE [LARGE SCALE GENOMIC DNA]</scope>
    <source>
        <strain evidence="4">441</strain>
    </source>
</reference>
<feature type="region of interest" description="Disordered" evidence="1">
    <location>
        <begin position="562"/>
        <end position="601"/>
    </location>
</feature>
<proteinExistence type="predicted"/>
<evidence type="ECO:0000313" key="4">
    <source>
        <dbReference type="Proteomes" id="UP000054018"/>
    </source>
</evidence>
<keyword evidence="4" id="KW-1185">Reference proteome</keyword>
<feature type="compositionally biased region" description="Basic and acidic residues" evidence="1">
    <location>
        <begin position="592"/>
        <end position="601"/>
    </location>
</feature>
<feature type="compositionally biased region" description="Polar residues" evidence="1">
    <location>
        <begin position="207"/>
        <end position="219"/>
    </location>
</feature>
<dbReference type="STRING" id="765257.A0A0C9Z0E3"/>
<dbReference type="GO" id="GO:0006914">
    <property type="term" value="P:autophagy"/>
    <property type="evidence" value="ECO:0007669"/>
    <property type="project" value="InterPro"/>
</dbReference>
<name>A0A0C9Z0E3_9AGAM</name>
<feature type="region of interest" description="Disordered" evidence="1">
    <location>
        <begin position="451"/>
        <end position="483"/>
    </location>
</feature>
<feature type="region of interest" description="Disordered" evidence="1">
    <location>
        <begin position="152"/>
        <end position="223"/>
    </location>
</feature>
<dbReference type="GO" id="GO:0042594">
    <property type="term" value="P:response to starvation"/>
    <property type="evidence" value="ECO:0007669"/>
    <property type="project" value="TreeGrafter"/>
</dbReference>
<dbReference type="SMART" id="SM00320">
    <property type="entry name" value="WD40"/>
    <property type="match status" value="2"/>
</dbReference>
<evidence type="ECO:0000256" key="1">
    <source>
        <dbReference type="SAM" id="MobiDB-lite"/>
    </source>
</evidence>
<dbReference type="InterPro" id="IPR036322">
    <property type="entry name" value="WD40_repeat_dom_sf"/>
</dbReference>
<feature type="compositionally biased region" description="Polar residues" evidence="1">
    <location>
        <begin position="908"/>
        <end position="917"/>
    </location>
</feature>
<dbReference type="InterPro" id="IPR045142">
    <property type="entry name" value="BCAS3-like"/>
</dbReference>
<feature type="region of interest" description="Disordered" evidence="1">
    <location>
        <begin position="533"/>
        <end position="552"/>
    </location>
</feature>
<protein>
    <recommendedName>
        <fullName evidence="2">BCAS3 WD40 domain-containing protein</fullName>
    </recommendedName>
</protein>